<dbReference type="SMART" id="SM00382">
    <property type="entry name" value="AAA"/>
    <property type="match status" value="1"/>
</dbReference>
<accession>A0A2P6U120</accession>
<evidence type="ECO:0000256" key="7">
    <source>
        <dbReference type="ARBA" id="ARBA00023136"/>
    </source>
</evidence>
<keyword evidence="7 10" id="KW-0472">Membrane</keyword>
<proteinExistence type="inferred from homology"/>
<dbReference type="PROSITE" id="PS00211">
    <property type="entry name" value="ABC_TRANSPORTER_1"/>
    <property type="match status" value="1"/>
</dbReference>
<dbReference type="Pfam" id="PF00005">
    <property type="entry name" value="ABC_tran"/>
    <property type="match status" value="1"/>
</dbReference>
<keyword evidence="2" id="KW-0813">Transport</keyword>
<dbReference type="Gene3D" id="1.20.1560.10">
    <property type="entry name" value="ABC transporter type 1, transmembrane domain"/>
    <property type="match status" value="1"/>
</dbReference>
<dbReference type="GO" id="GO:0016020">
    <property type="term" value="C:membrane"/>
    <property type="evidence" value="ECO:0007669"/>
    <property type="project" value="UniProtKB-SubCell"/>
</dbReference>
<feature type="domain" description="ABC transporter" evidence="11">
    <location>
        <begin position="593"/>
        <end position="831"/>
    </location>
</feature>
<feature type="transmembrane region" description="Helical" evidence="10">
    <location>
        <begin position="156"/>
        <end position="179"/>
    </location>
</feature>
<evidence type="ECO:0000256" key="10">
    <source>
        <dbReference type="SAM" id="Phobius"/>
    </source>
</evidence>
<evidence type="ECO:0000259" key="11">
    <source>
        <dbReference type="PROSITE" id="PS50893"/>
    </source>
</evidence>
<evidence type="ECO:0000256" key="1">
    <source>
        <dbReference type="ARBA" id="ARBA00004141"/>
    </source>
</evidence>
<dbReference type="PROSITE" id="PS50893">
    <property type="entry name" value="ABC_TRANSPORTER_2"/>
    <property type="match status" value="1"/>
</dbReference>
<evidence type="ECO:0000256" key="6">
    <source>
        <dbReference type="ARBA" id="ARBA00022989"/>
    </source>
</evidence>
<evidence type="ECO:0000256" key="2">
    <source>
        <dbReference type="ARBA" id="ARBA00022448"/>
    </source>
</evidence>
<gene>
    <name evidence="13" type="ORF">C2E21_1463</name>
</gene>
<comment type="subcellular location">
    <subcellularLocation>
        <location evidence="1">Membrane</location>
        <topology evidence="1">Multi-pass membrane protein</topology>
    </subcellularLocation>
</comment>
<feature type="transmembrane region" description="Helical" evidence="10">
    <location>
        <begin position="415"/>
        <end position="435"/>
    </location>
</feature>
<comment type="similarity">
    <text evidence="8">Belongs to the ABC transporter superfamily. ABCB family. Heavy Metal importer (TC 3.A.1.210) subfamily.</text>
</comment>
<dbReference type="OrthoDB" id="6500128at2759"/>
<evidence type="ECO:0000313" key="13">
    <source>
        <dbReference type="EMBL" id="PRW60015.1"/>
    </source>
</evidence>
<feature type="region of interest" description="Disordered" evidence="9">
    <location>
        <begin position="854"/>
        <end position="922"/>
    </location>
</feature>
<feature type="transmembrane region" description="Helical" evidence="10">
    <location>
        <begin position="113"/>
        <end position="135"/>
    </location>
</feature>
<keyword evidence="6 10" id="KW-1133">Transmembrane helix</keyword>
<dbReference type="InterPro" id="IPR039421">
    <property type="entry name" value="Type_1_exporter"/>
</dbReference>
<evidence type="ECO:0000256" key="3">
    <source>
        <dbReference type="ARBA" id="ARBA00022692"/>
    </source>
</evidence>
<dbReference type="Pfam" id="PF00664">
    <property type="entry name" value="ABC_membrane"/>
    <property type="match status" value="1"/>
</dbReference>
<dbReference type="EMBL" id="LHPG02000003">
    <property type="protein sequence ID" value="PRW60015.1"/>
    <property type="molecule type" value="Genomic_DNA"/>
</dbReference>
<dbReference type="SUPFAM" id="SSF52540">
    <property type="entry name" value="P-loop containing nucleoside triphosphate hydrolases"/>
    <property type="match status" value="1"/>
</dbReference>
<dbReference type="InterPro" id="IPR011527">
    <property type="entry name" value="ABC1_TM_dom"/>
</dbReference>
<feature type="domain" description="ABC transmembrane type-1" evidence="12">
    <location>
        <begin position="236"/>
        <end position="559"/>
    </location>
</feature>
<dbReference type="Gene3D" id="3.40.50.300">
    <property type="entry name" value="P-loop containing nucleotide triphosphate hydrolases"/>
    <property type="match status" value="1"/>
</dbReference>
<feature type="transmembrane region" description="Helical" evidence="10">
    <location>
        <begin position="389"/>
        <end position="409"/>
    </location>
</feature>
<feature type="transmembrane region" description="Helical" evidence="10">
    <location>
        <begin position="7"/>
        <end position="27"/>
    </location>
</feature>
<dbReference type="GO" id="GO:0016887">
    <property type="term" value="F:ATP hydrolysis activity"/>
    <property type="evidence" value="ECO:0007669"/>
    <property type="project" value="InterPro"/>
</dbReference>
<reference evidence="13 14" key="1">
    <citation type="journal article" date="2018" name="Plant J.">
        <title>Genome sequences of Chlorella sorokiniana UTEX 1602 and Micractinium conductrix SAG 241.80: implications to maltose excretion by a green alga.</title>
        <authorList>
            <person name="Arriola M.B."/>
            <person name="Velmurugan N."/>
            <person name="Zhang Y."/>
            <person name="Plunkett M.H."/>
            <person name="Hondzo H."/>
            <person name="Barney B.M."/>
        </authorList>
    </citation>
    <scope>NUCLEOTIDE SEQUENCE [LARGE SCALE GENOMIC DNA]</scope>
    <source>
        <strain evidence="14">UTEX 1602</strain>
    </source>
</reference>
<feature type="transmembrane region" description="Helical" evidence="10">
    <location>
        <begin position="506"/>
        <end position="524"/>
    </location>
</feature>
<feature type="transmembrane region" description="Helical" evidence="10">
    <location>
        <begin position="87"/>
        <end position="107"/>
    </location>
</feature>
<dbReference type="CDD" id="cd18581">
    <property type="entry name" value="ABC_6TM_ABCB6"/>
    <property type="match status" value="1"/>
</dbReference>
<feature type="transmembrane region" description="Helical" evidence="10">
    <location>
        <begin position="233"/>
        <end position="256"/>
    </location>
</feature>
<dbReference type="PROSITE" id="PS50929">
    <property type="entry name" value="ABC_TM1F"/>
    <property type="match status" value="1"/>
</dbReference>
<sequence length="922" mass="98132">MQFSEQAVLLLLVNVACAAWAAARLWWRHTKAAASANSGGTSRVQAQPGQRWRIAAVAWLAAALVGHLGRLLLSTTLAGGDQTAKDGLPEGLSCLLASILLVLVGTYRSNQRLWLPAAPTACFLALDVGALVEAAKACRRATEHQGGAAGCQRLQVVDVALAALNVLALAAAACCMLAASAGLGAGPGGGDDAEPLLGAEAGRKRRRSRGSARLRLINGTLRYLVPDRLDLKIRLVACFALLVVGRVVNIALPVAYKKVIDRLAETSAAAAAAAAAAANDGRNGGAALCAALLRAAKPTFRDVFLPWVAVYLTLAFLQGTSGKGGIGFLGNLRDLIWIPLQQRASRRVSLDVFEHLLHLDHSFHLKRNTGKVMRILDRGTSSIQDVMQVVLFSLLPQLVDVLVACSYMAIKLQPWTAVVVGCTVVTYIPITFVITEYRGKVRKQMNKLDNEKEGKATDMLLNYETVKLFGAEKLELGAYGAAIDAFQGHEYLQLACISLLNIAQSALVFVGLALGLVVCVRGVVAGELSVGDVVLFLSLMTQLMAPLTYFSSYYRQIQKGLIDMEQMFELLDTAPAVDDAPGAGQLAVTQGDVAFDRVSFGYSPDATPVLHNVSFAVAGGRTLALVGATGSGKSTILRLLLRFWDPTGGRVLVDATDISRVSLASLRRHIAVVPQDCVLFNDTIRYNIRYSRPSASDEEVEAAARVAHIHDAIIERFPAGYDTVVGERGLRLSGGEKQRVAFARAVLRRPSILVLDEATSALDSLTERMIGESLAALRQQQQCTTIIVAHRLSTVSNADAIAVMQGGTVAEAGTHAELLHRGGLYAGMWLRQQEGSFSQQAEAVQAAAAEAVAAASSPGGGQPGRGGGQDGTASPASRHLSRTTSHTMTVDGREEDEEGEEEDSEPLEGIEEGEERLHLQQR</sequence>
<dbReference type="GO" id="GO:0140359">
    <property type="term" value="F:ABC-type transporter activity"/>
    <property type="evidence" value="ECO:0007669"/>
    <property type="project" value="InterPro"/>
</dbReference>
<dbReference type="SUPFAM" id="SSF90123">
    <property type="entry name" value="ABC transporter transmembrane region"/>
    <property type="match status" value="1"/>
</dbReference>
<dbReference type="STRING" id="3076.A0A2P6U120"/>
<dbReference type="FunFam" id="3.40.50.300:FF:000287">
    <property type="entry name" value="Multidrug ABC transporter ATP-binding protein"/>
    <property type="match status" value="1"/>
</dbReference>
<feature type="transmembrane region" description="Helical" evidence="10">
    <location>
        <begin position="52"/>
        <end position="75"/>
    </location>
</feature>
<name>A0A2P6U120_CHLSO</name>
<evidence type="ECO:0000259" key="12">
    <source>
        <dbReference type="PROSITE" id="PS50929"/>
    </source>
</evidence>
<feature type="compositionally biased region" description="Gly residues" evidence="9">
    <location>
        <begin position="858"/>
        <end position="870"/>
    </location>
</feature>
<dbReference type="PANTHER" id="PTHR24221:SF654">
    <property type="entry name" value="ATP-BINDING CASSETTE SUB-FAMILY B MEMBER 6"/>
    <property type="match status" value="1"/>
</dbReference>
<evidence type="ECO:0000313" key="14">
    <source>
        <dbReference type="Proteomes" id="UP000239899"/>
    </source>
</evidence>
<dbReference type="InterPro" id="IPR017871">
    <property type="entry name" value="ABC_transporter-like_CS"/>
</dbReference>
<dbReference type="Proteomes" id="UP000239899">
    <property type="component" value="Unassembled WGS sequence"/>
</dbReference>
<comment type="caution">
    <text evidence="13">The sequence shown here is derived from an EMBL/GenBank/DDBJ whole genome shotgun (WGS) entry which is preliminary data.</text>
</comment>
<evidence type="ECO:0000256" key="8">
    <source>
        <dbReference type="ARBA" id="ARBA00024363"/>
    </source>
</evidence>
<evidence type="ECO:0000256" key="9">
    <source>
        <dbReference type="SAM" id="MobiDB-lite"/>
    </source>
</evidence>
<keyword evidence="3 10" id="KW-0812">Transmembrane</keyword>
<dbReference type="InterPro" id="IPR027417">
    <property type="entry name" value="P-loop_NTPase"/>
</dbReference>
<dbReference type="InterPro" id="IPR003593">
    <property type="entry name" value="AAA+_ATPase"/>
</dbReference>
<keyword evidence="5 13" id="KW-0067">ATP-binding</keyword>
<feature type="transmembrane region" description="Helical" evidence="10">
    <location>
        <begin position="530"/>
        <end position="550"/>
    </location>
</feature>
<dbReference type="InterPro" id="IPR036640">
    <property type="entry name" value="ABC1_TM_sf"/>
</dbReference>
<keyword evidence="14" id="KW-1185">Reference proteome</keyword>
<dbReference type="GO" id="GO:0005524">
    <property type="term" value="F:ATP binding"/>
    <property type="evidence" value="ECO:0007669"/>
    <property type="project" value="UniProtKB-KW"/>
</dbReference>
<evidence type="ECO:0000256" key="4">
    <source>
        <dbReference type="ARBA" id="ARBA00022741"/>
    </source>
</evidence>
<protein>
    <submittedName>
        <fullName evidence="13">ATP-binding cassette sub-family B member mitochondrial</fullName>
    </submittedName>
</protein>
<feature type="compositionally biased region" description="Acidic residues" evidence="9">
    <location>
        <begin position="893"/>
        <end position="914"/>
    </location>
</feature>
<evidence type="ECO:0000256" key="5">
    <source>
        <dbReference type="ARBA" id="ARBA00022840"/>
    </source>
</evidence>
<dbReference type="InterPro" id="IPR003439">
    <property type="entry name" value="ABC_transporter-like_ATP-bd"/>
</dbReference>
<organism evidence="13 14">
    <name type="scientific">Chlorella sorokiniana</name>
    <name type="common">Freshwater green alga</name>
    <dbReference type="NCBI Taxonomy" id="3076"/>
    <lineage>
        <taxon>Eukaryota</taxon>
        <taxon>Viridiplantae</taxon>
        <taxon>Chlorophyta</taxon>
        <taxon>core chlorophytes</taxon>
        <taxon>Trebouxiophyceae</taxon>
        <taxon>Chlorellales</taxon>
        <taxon>Chlorellaceae</taxon>
        <taxon>Chlorella clade</taxon>
        <taxon>Chlorella</taxon>
    </lineage>
</organism>
<dbReference type="AlphaFoldDB" id="A0A2P6U120"/>
<dbReference type="PANTHER" id="PTHR24221">
    <property type="entry name" value="ATP-BINDING CASSETTE SUB-FAMILY B"/>
    <property type="match status" value="1"/>
</dbReference>
<keyword evidence="4" id="KW-0547">Nucleotide-binding</keyword>